<dbReference type="Proteomes" id="UP000299102">
    <property type="component" value="Unassembled WGS sequence"/>
</dbReference>
<dbReference type="AlphaFoldDB" id="A0A4C1TX24"/>
<sequence>MLMIAENVSSDGFIFSEFKLLNDQNDTGSFRAGMRDQSLPSFLFNKTTIDKHIRSFATFTTSIGHLACYSREDGQVGRCAGGDGPGRWAITAVLLNTAPLLGLPTCVRS</sequence>
<evidence type="ECO:0000313" key="2">
    <source>
        <dbReference type="Proteomes" id="UP000299102"/>
    </source>
</evidence>
<accession>A0A4C1TX24</accession>
<dbReference type="EMBL" id="BGZK01000099">
    <property type="protein sequence ID" value="GBP18595.1"/>
    <property type="molecule type" value="Genomic_DNA"/>
</dbReference>
<reference evidence="1 2" key="1">
    <citation type="journal article" date="2019" name="Commun. Biol.">
        <title>The bagworm genome reveals a unique fibroin gene that provides high tensile strength.</title>
        <authorList>
            <person name="Kono N."/>
            <person name="Nakamura H."/>
            <person name="Ohtoshi R."/>
            <person name="Tomita M."/>
            <person name="Numata K."/>
            <person name="Arakawa K."/>
        </authorList>
    </citation>
    <scope>NUCLEOTIDE SEQUENCE [LARGE SCALE GENOMIC DNA]</scope>
</reference>
<proteinExistence type="predicted"/>
<organism evidence="1 2">
    <name type="scientific">Eumeta variegata</name>
    <name type="common">Bagworm moth</name>
    <name type="synonym">Eumeta japonica</name>
    <dbReference type="NCBI Taxonomy" id="151549"/>
    <lineage>
        <taxon>Eukaryota</taxon>
        <taxon>Metazoa</taxon>
        <taxon>Ecdysozoa</taxon>
        <taxon>Arthropoda</taxon>
        <taxon>Hexapoda</taxon>
        <taxon>Insecta</taxon>
        <taxon>Pterygota</taxon>
        <taxon>Neoptera</taxon>
        <taxon>Endopterygota</taxon>
        <taxon>Lepidoptera</taxon>
        <taxon>Glossata</taxon>
        <taxon>Ditrysia</taxon>
        <taxon>Tineoidea</taxon>
        <taxon>Psychidae</taxon>
        <taxon>Oiketicinae</taxon>
        <taxon>Eumeta</taxon>
    </lineage>
</organism>
<gene>
    <name evidence="1" type="ORF">EVAR_14365_1</name>
</gene>
<keyword evidence="2" id="KW-1185">Reference proteome</keyword>
<evidence type="ECO:0000313" key="1">
    <source>
        <dbReference type="EMBL" id="GBP18595.1"/>
    </source>
</evidence>
<protein>
    <submittedName>
        <fullName evidence="1">Uncharacterized protein</fullName>
    </submittedName>
</protein>
<name>A0A4C1TX24_EUMVA</name>
<comment type="caution">
    <text evidence="1">The sequence shown here is derived from an EMBL/GenBank/DDBJ whole genome shotgun (WGS) entry which is preliminary data.</text>
</comment>